<evidence type="ECO:0000313" key="4">
    <source>
        <dbReference type="EMBL" id="MFC6786999.1"/>
    </source>
</evidence>
<evidence type="ECO:0000256" key="1">
    <source>
        <dbReference type="SAM" id="MobiDB-lite"/>
    </source>
</evidence>
<dbReference type="SUPFAM" id="SSF53448">
    <property type="entry name" value="Nucleotide-diphospho-sugar transferases"/>
    <property type="match status" value="1"/>
</dbReference>
<organism evidence="4 5">
    <name type="scientific">Halobaculum halobium</name>
    <dbReference type="NCBI Taxonomy" id="3032281"/>
    <lineage>
        <taxon>Archaea</taxon>
        <taxon>Methanobacteriati</taxon>
        <taxon>Methanobacteriota</taxon>
        <taxon>Stenosarchaea group</taxon>
        <taxon>Halobacteria</taxon>
        <taxon>Halobacteriales</taxon>
        <taxon>Haloferacaceae</taxon>
        <taxon>Halobaculum</taxon>
    </lineage>
</organism>
<name>A0ABD5TDA0_9EURY</name>
<evidence type="ECO:0000313" key="5">
    <source>
        <dbReference type="Proteomes" id="UP001596443"/>
    </source>
</evidence>
<dbReference type="PANTHER" id="PTHR46390">
    <property type="entry name" value="MANNOSE-1-PHOSPHATE GUANYLYLTRANSFERASE"/>
    <property type="match status" value="1"/>
</dbReference>
<dbReference type="GeneID" id="81210103"/>
<dbReference type="InterPro" id="IPR051161">
    <property type="entry name" value="Mannose-6P_isomerase_type2"/>
</dbReference>
<dbReference type="EMBL" id="JBHSWX010000012">
    <property type="protein sequence ID" value="MFC6786999.1"/>
    <property type="molecule type" value="Genomic_DNA"/>
</dbReference>
<evidence type="ECO:0000259" key="3">
    <source>
        <dbReference type="Pfam" id="PF22640"/>
    </source>
</evidence>
<feature type="compositionally biased region" description="Basic and acidic residues" evidence="1">
    <location>
        <begin position="160"/>
        <end position="171"/>
    </location>
</feature>
<dbReference type="Pfam" id="PF22640">
    <property type="entry name" value="ManC_GMP_beta-helix"/>
    <property type="match status" value="1"/>
</dbReference>
<comment type="caution">
    <text evidence="4">The sequence shown here is derived from an EMBL/GenBank/DDBJ whole genome shotgun (WGS) entry which is preliminary data.</text>
</comment>
<feature type="domain" description="Nucleotidyl transferase" evidence="2">
    <location>
        <begin position="7"/>
        <end position="289"/>
    </location>
</feature>
<dbReference type="SUPFAM" id="SSF159283">
    <property type="entry name" value="Guanosine diphospho-D-mannose pyrophosphorylase/mannose-6-phosphate isomerase linker domain"/>
    <property type="match status" value="1"/>
</dbReference>
<dbReference type="GO" id="GO:0016779">
    <property type="term" value="F:nucleotidyltransferase activity"/>
    <property type="evidence" value="ECO:0007669"/>
    <property type="project" value="UniProtKB-KW"/>
</dbReference>
<dbReference type="CDD" id="cd02509">
    <property type="entry name" value="GDP-M1P_Guanylyltransferase"/>
    <property type="match status" value="1"/>
</dbReference>
<dbReference type="InterPro" id="IPR029044">
    <property type="entry name" value="Nucleotide-diphossugar_trans"/>
</dbReference>
<dbReference type="Proteomes" id="UP001596443">
    <property type="component" value="Unassembled WGS sequence"/>
</dbReference>
<evidence type="ECO:0000259" key="2">
    <source>
        <dbReference type="Pfam" id="PF00483"/>
    </source>
</evidence>
<feature type="region of interest" description="Disordered" evidence="1">
    <location>
        <begin position="153"/>
        <end position="178"/>
    </location>
</feature>
<dbReference type="InterPro" id="IPR005835">
    <property type="entry name" value="NTP_transferase_dom"/>
</dbReference>
<keyword evidence="5" id="KW-1185">Reference proteome</keyword>
<feature type="domain" description="MannoseP isomerase/GMP-like beta-helix" evidence="3">
    <location>
        <begin position="304"/>
        <end position="356"/>
    </location>
</feature>
<keyword evidence="4" id="KW-0548">Nucleotidyltransferase</keyword>
<dbReference type="RefSeq" id="WP_284061186.1">
    <property type="nucleotide sequence ID" value="NZ_CP126158.1"/>
</dbReference>
<gene>
    <name evidence="4" type="ORF">ACFQFD_13645</name>
</gene>
<dbReference type="PANTHER" id="PTHR46390:SF1">
    <property type="entry name" value="MANNOSE-1-PHOSPHATE GUANYLYLTRANSFERASE"/>
    <property type="match status" value="1"/>
</dbReference>
<dbReference type="AlphaFoldDB" id="A0ABD5TDA0"/>
<proteinExistence type="predicted"/>
<accession>A0ABD5TDA0</accession>
<dbReference type="Gene3D" id="3.90.550.10">
    <property type="entry name" value="Spore Coat Polysaccharide Biosynthesis Protein SpsA, Chain A"/>
    <property type="match status" value="1"/>
</dbReference>
<keyword evidence="4" id="KW-0808">Transferase</keyword>
<dbReference type="InterPro" id="IPR054566">
    <property type="entry name" value="ManC/GMP-like_b-helix"/>
</dbReference>
<sequence length="362" mass="37888">MDRPVVAVILAGGTGSRLYPASRSDRPKQFLALGDPDDDRSLLARTTDRAGFADATLVATRPEFADEVPEHAPDAEIVVEPAGKDTGPAIVYATHRACDAVGGDEEPVVVVLPADHHVPDADAFEATMERGARVAAGTDRLVAFGVEPTRSATGYGYIEPGERRETARDSGDAAGDGADGADGYRDLAAFHEKPGADTAGEYVAAGYYWNAGIFAWTPEALFEQARDTPLGPLVDALDGPDPDPEAGFDAVDAVSIDYAVMERADRAAVVPAAFAWDDLGAWDALERVLDADGDGNVVDAGAEALAVDAAGNVVAGDDTHVSLVGVDGLCVVAYDDRVLVVPKDDAQRVRDAVDRLKDSGRF</sequence>
<dbReference type="InterPro" id="IPR049577">
    <property type="entry name" value="GMPP_N"/>
</dbReference>
<reference evidence="4 5" key="1">
    <citation type="journal article" date="2019" name="Int. J. Syst. Evol. Microbiol.">
        <title>The Global Catalogue of Microorganisms (GCM) 10K type strain sequencing project: providing services to taxonomists for standard genome sequencing and annotation.</title>
        <authorList>
            <consortium name="The Broad Institute Genomics Platform"/>
            <consortium name="The Broad Institute Genome Sequencing Center for Infectious Disease"/>
            <person name="Wu L."/>
            <person name="Ma J."/>
        </authorList>
    </citation>
    <scope>NUCLEOTIDE SEQUENCE [LARGE SCALE GENOMIC DNA]</scope>
    <source>
        <strain evidence="4 5">SYNS20</strain>
    </source>
</reference>
<protein>
    <submittedName>
        <fullName evidence="4">Mannose-1-phosphate guanylyltransferase</fullName>
    </submittedName>
</protein>
<dbReference type="Pfam" id="PF00483">
    <property type="entry name" value="NTP_transferase"/>
    <property type="match status" value="1"/>
</dbReference>